<evidence type="ECO:0000256" key="3">
    <source>
        <dbReference type="ARBA" id="ARBA00022833"/>
    </source>
</evidence>
<keyword evidence="2 4" id="KW-0863">Zinc-finger</keyword>
<dbReference type="EMBL" id="CAJNOO010003217">
    <property type="protein sequence ID" value="CAF1325021.1"/>
    <property type="molecule type" value="Genomic_DNA"/>
</dbReference>
<proteinExistence type="predicted"/>
<dbReference type="GO" id="GO:0005684">
    <property type="term" value="C:U2-type spliceosomal complex"/>
    <property type="evidence" value="ECO:0007669"/>
    <property type="project" value="TreeGrafter"/>
</dbReference>
<dbReference type="InterPro" id="IPR036855">
    <property type="entry name" value="Znf_CCCH_sf"/>
</dbReference>
<dbReference type="Proteomes" id="UP000663882">
    <property type="component" value="Unassembled WGS sequence"/>
</dbReference>
<evidence type="ECO:0000256" key="2">
    <source>
        <dbReference type="ARBA" id="ARBA00022771"/>
    </source>
</evidence>
<sequence>MMISDLHNSKATCVFFKAPIHNETMKSSLKHRRDSSSSNDENEPSASTFHSTQTKPKGLVTTSKNYVSNKRHKQYNGYDDDEDEDNNTKEKLLDVKFKSNRQAKLHGPKDMGATATTEIDTDKQHDQQAIFERAKKINEKLKGKEDDKIYRGINNYQQFYEKKDTVQGNASSGLVRNKGPIRAPAHLRVSIRWDYQPDICKDYKETGYCGFGDSCKFLHDRSDYKYGWQLEEEWNKQTYGAVDDTSKKYIVDDNHGSHKHCSSAFYSCSSERKRRIHRHQHQHDIECDEEI</sequence>
<dbReference type="PANTHER" id="PTHR12930:SF0">
    <property type="entry name" value="RING FINGER PROTEIN 113B"/>
    <property type="match status" value="1"/>
</dbReference>
<dbReference type="PROSITE" id="PS50103">
    <property type="entry name" value="ZF_C3H1"/>
    <property type="match status" value="1"/>
</dbReference>
<dbReference type="OrthoDB" id="25761at2759"/>
<feature type="domain" description="C3H1-type" evidence="6">
    <location>
        <begin position="194"/>
        <end position="222"/>
    </location>
</feature>
<evidence type="ECO:0000313" key="7">
    <source>
        <dbReference type="EMBL" id="CAF1325021.1"/>
    </source>
</evidence>
<dbReference type="Pfam" id="PF00642">
    <property type="entry name" value="zf-CCCH"/>
    <property type="match status" value="1"/>
</dbReference>
<keyword evidence="1 4" id="KW-0479">Metal-binding</keyword>
<dbReference type="PANTHER" id="PTHR12930">
    <property type="entry name" value="ZINC FINGER PROTEIN 183"/>
    <property type="match status" value="1"/>
</dbReference>
<organism evidence="7 8">
    <name type="scientific">Rotaria sordida</name>
    <dbReference type="NCBI Taxonomy" id="392033"/>
    <lineage>
        <taxon>Eukaryota</taxon>
        <taxon>Metazoa</taxon>
        <taxon>Spiralia</taxon>
        <taxon>Gnathifera</taxon>
        <taxon>Rotifera</taxon>
        <taxon>Eurotatoria</taxon>
        <taxon>Bdelloidea</taxon>
        <taxon>Philodinida</taxon>
        <taxon>Philodinidae</taxon>
        <taxon>Rotaria</taxon>
    </lineage>
</organism>
<feature type="compositionally biased region" description="Polar residues" evidence="5">
    <location>
        <begin position="48"/>
        <end position="68"/>
    </location>
</feature>
<feature type="compositionally biased region" description="Low complexity" evidence="5">
    <location>
        <begin position="36"/>
        <end position="47"/>
    </location>
</feature>
<dbReference type="InterPro" id="IPR039971">
    <property type="entry name" value="CWC24-like"/>
</dbReference>
<dbReference type="GO" id="GO:0008270">
    <property type="term" value="F:zinc ion binding"/>
    <property type="evidence" value="ECO:0007669"/>
    <property type="project" value="UniProtKB-KW"/>
</dbReference>
<gene>
    <name evidence="7" type="ORF">RFH988_LOCUS30952</name>
</gene>
<dbReference type="AlphaFoldDB" id="A0A815FU30"/>
<evidence type="ECO:0000259" key="6">
    <source>
        <dbReference type="PROSITE" id="PS50103"/>
    </source>
</evidence>
<dbReference type="Gene3D" id="4.10.1000.10">
    <property type="entry name" value="Zinc finger, CCCH-type"/>
    <property type="match status" value="1"/>
</dbReference>
<protein>
    <recommendedName>
        <fullName evidence="6">C3H1-type domain-containing protein</fullName>
    </recommendedName>
</protein>
<evidence type="ECO:0000256" key="4">
    <source>
        <dbReference type="PROSITE-ProRule" id="PRU00723"/>
    </source>
</evidence>
<dbReference type="InterPro" id="IPR000571">
    <property type="entry name" value="Znf_CCCH"/>
</dbReference>
<evidence type="ECO:0000313" key="8">
    <source>
        <dbReference type="Proteomes" id="UP000663882"/>
    </source>
</evidence>
<feature type="region of interest" description="Disordered" evidence="5">
    <location>
        <begin position="25"/>
        <end position="87"/>
    </location>
</feature>
<dbReference type="GO" id="GO:0034247">
    <property type="term" value="P:snoRNA splicing"/>
    <property type="evidence" value="ECO:0007669"/>
    <property type="project" value="TreeGrafter"/>
</dbReference>
<evidence type="ECO:0000256" key="1">
    <source>
        <dbReference type="ARBA" id="ARBA00022723"/>
    </source>
</evidence>
<evidence type="ECO:0000256" key="5">
    <source>
        <dbReference type="SAM" id="MobiDB-lite"/>
    </source>
</evidence>
<name>A0A815FU30_9BILA</name>
<accession>A0A815FU30</accession>
<dbReference type="SMART" id="SM00356">
    <property type="entry name" value="ZnF_C3H1"/>
    <property type="match status" value="1"/>
</dbReference>
<dbReference type="SUPFAM" id="SSF90229">
    <property type="entry name" value="CCCH zinc finger"/>
    <property type="match status" value="1"/>
</dbReference>
<feature type="zinc finger region" description="C3H1-type" evidence="4">
    <location>
        <begin position="194"/>
        <end position="222"/>
    </location>
</feature>
<keyword evidence="3 4" id="KW-0862">Zinc</keyword>
<reference evidence="7" key="1">
    <citation type="submission" date="2021-02" db="EMBL/GenBank/DDBJ databases">
        <authorList>
            <person name="Nowell W R."/>
        </authorList>
    </citation>
    <scope>NUCLEOTIDE SEQUENCE</scope>
</reference>
<comment type="caution">
    <text evidence="7">The sequence shown here is derived from an EMBL/GenBank/DDBJ whole genome shotgun (WGS) entry which is preliminary data.</text>
</comment>